<evidence type="ECO:0000256" key="5">
    <source>
        <dbReference type="ARBA" id="ARBA00023242"/>
    </source>
</evidence>
<accession>A0A9P4I018</accession>
<gene>
    <name evidence="7" type="ORF">NA57DRAFT_50220</name>
</gene>
<dbReference type="GO" id="GO:0000981">
    <property type="term" value="F:DNA-binding transcription factor activity, RNA polymerase II-specific"/>
    <property type="evidence" value="ECO:0007669"/>
    <property type="project" value="InterPro"/>
</dbReference>
<evidence type="ECO:0000256" key="1">
    <source>
        <dbReference type="ARBA" id="ARBA00004123"/>
    </source>
</evidence>
<dbReference type="GO" id="GO:0000976">
    <property type="term" value="F:transcription cis-regulatory region binding"/>
    <property type="evidence" value="ECO:0007669"/>
    <property type="project" value="TreeGrafter"/>
</dbReference>
<dbReference type="PANTHER" id="PTHR31845:SF18">
    <property type="entry name" value="ZN(II)2CYS6 TRANSCRIPTION FACTOR (EUROFUNG)"/>
    <property type="match status" value="1"/>
</dbReference>
<evidence type="ECO:0000313" key="8">
    <source>
        <dbReference type="Proteomes" id="UP000799772"/>
    </source>
</evidence>
<dbReference type="PANTHER" id="PTHR31845">
    <property type="entry name" value="FINGER DOMAIN PROTEIN, PUTATIVE-RELATED"/>
    <property type="match status" value="1"/>
</dbReference>
<keyword evidence="8" id="KW-1185">Reference proteome</keyword>
<dbReference type="InterPro" id="IPR036864">
    <property type="entry name" value="Zn2-C6_fun-type_DNA-bd_sf"/>
</dbReference>
<evidence type="ECO:0000256" key="2">
    <source>
        <dbReference type="ARBA" id="ARBA00023015"/>
    </source>
</evidence>
<organism evidence="7 8">
    <name type="scientific">Rhizodiscina lignyota</name>
    <dbReference type="NCBI Taxonomy" id="1504668"/>
    <lineage>
        <taxon>Eukaryota</taxon>
        <taxon>Fungi</taxon>
        <taxon>Dikarya</taxon>
        <taxon>Ascomycota</taxon>
        <taxon>Pezizomycotina</taxon>
        <taxon>Dothideomycetes</taxon>
        <taxon>Pleosporomycetidae</taxon>
        <taxon>Aulographales</taxon>
        <taxon>Rhizodiscinaceae</taxon>
        <taxon>Rhizodiscina</taxon>
    </lineage>
</organism>
<dbReference type="Proteomes" id="UP000799772">
    <property type="component" value="Unassembled WGS sequence"/>
</dbReference>
<evidence type="ECO:0000256" key="4">
    <source>
        <dbReference type="ARBA" id="ARBA00023163"/>
    </source>
</evidence>
<feature type="region of interest" description="Disordered" evidence="6">
    <location>
        <begin position="108"/>
        <end position="134"/>
    </location>
</feature>
<proteinExistence type="predicted"/>
<keyword evidence="4" id="KW-0804">Transcription</keyword>
<dbReference type="SUPFAM" id="SSF57701">
    <property type="entry name" value="Zn2/Cys6 DNA-binding domain"/>
    <property type="match status" value="1"/>
</dbReference>
<keyword evidence="3" id="KW-0238">DNA-binding</keyword>
<evidence type="ECO:0008006" key="9">
    <source>
        <dbReference type="Google" id="ProtNLM"/>
    </source>
</evidence>
<dbReference type="GO" id="GO:0005634">
    <property type="term" value="C:nucleus"/>
    <property type="evidence" value="ECO:0007669"/>
    <property type="project" value="UniProtKB-SubCell"/>
</dbReference>
<dbReference type="Gene3D" id="4.10.240.10">
    <property type="entry name" value="Zn(2)-C6 fungal-type DNA-binding domain"/>
    <property type="match status" value="1"/>
</dbReference>
<protein>
    <recommendedName>
        <fullName evidence="9">Zn(2)-C6 fungal-type domain-containing protein</fullName>
    </recommendedName>
</protein>
<name>A0A9P4I018_9PEZI</name>
<comment type="caution">
    <text evidence="7">The sequence shown here is derived from an EMBL/GenBank/DDBJ whole genome shotgun (WGS) entry which is preliminary data.</text>
</comment>
<dbReference type="OrthoDB" id="1600564at2759"/>
<keyword evidence="2" id="KW-0805">Transcription regulation</keyword>
<evidence type="ECO:0000313" key="7">
    <source>
        <dbReference type="EMBL" id="KAF2092450.1"/>
    </source>
</evidence>
<dbReference type="InterPro" id="IPR051089">
    <property type="entry name" value="prtT"/>
</dbReference>
<dbReference type="GO" id="GO:0008270">
    <property type="term" value="F:zinc ion binding"/>
    <property type="evidence" value="ECO:0007669"/>
    <property type="project" value="InterPro"/>
</dbReference>
<dbReference type="CDD" id="cd12148">
    <property type="entry name" value="fungal_TF_MHR"/>
    <property type="match status" value="1"/>
</dbReference>
<evidence type="ECO:0000256" key="6">
    <source>
        <dbReference type="SAM" id="MobiDB-lite"/>
    </source>
</evidence>
<sequence length="619" mass="68996">MEKRGPGSGTSSYGQACMQCFKAKCRCVARSDSDGCERCLRLKKQCQPSDSVRRRGLQNHESSAQIAKLEGRIDALTSMLQSIVKTTGVSADVQPILNDALSGSLNDALSAPSPHSSPFHVGGSSQPLPPSPPLYEPKTDEAEGYLDLFRTRMLPCFPFIFMPPSVNAEQLRRERPFLFRAIVAVATSSTKQKLARTEGLMHVLAKFAVLENQSNIDMLLGILTYITWSTQPFLKRAGNLSRMIMLAVSLVYDLQLAKPPLPEAHIIGKMTPGLGDTDRDARDASVQGFLEQQRAILACFVLSSIISSYFGRIDAIRWTPQMEEGLRVMNMNKQCHSDEAFAFQVRLQVFAQKINHVREQQEANSVHVTATAAATPVPAFLYLRVLQAQVQELKASLSPHLQQHGMLTAYALYVELCINEATRLASSDAPLLPTPESTSHVSGTVPGFERLECLWRSVHAVKSWLDAFYTISPATYIGFPFFFWFQLVRCIIILKHLSTFEDPAWDCQAVQNTVDMSWLLDWMAEKVEMASREAGERSDDDLFRQLSKMLRLSHGWIRAKREAAERAAEGPASVYNDRLGLATADDDGADPNQMAWMNALQSGDETWFEDFFGWPSTTL</sequence>
<reference evidence="7" key="1">
    <citation type="journal article" date="2020" name="Stud. Mycol.">
        <title>101 Dothideomycetes genomes: a test case for predicting lifestyles and emergence of pathogens.</title>
        <authorList>
            <person name="Haridas S."/>
            <person name="Albert R."/>
            <person name="Binder M."/>
            <person name="Bloem J."/>
            <person name="Labutti K."/>
            <person name="Salamov A."/>
            <person name="Andreopoulos B."/>
            <person name="Baker S."/>
            <person name="Barry K."/>
            <person name="Bills G."/>
            <person name="Bluhm B."/>
            <person name="Cannon C."/>
            <person name="Castanera R."/>
            <person name="Culley D."/>
            <person name="Daum C."/>
            <person name="Ezra D."/>
            <person name="Gonzalez J."/>
            <person name="Henrissat B."/>
            <person name="Kuo A."/>
            <person name="Liang C."/>
            <person name="Lipzen A."/>
            <person name="Lutzoni F."/>
            <person name="Magnuson J."/>
            <person name="Mondo S."/>
            <person name="Nolan M."/>
            <person name="Ohm R."/>
            <person name="Pangilinan J."/>
            <person name="Park H.-J."/>
            <person name="Ramirez L."/>
            <person name="Alfaro M."/>
            <person name="Sun H."/>
            <person name="Tritt A."/>
            <person name="Yoshinaga Y."/>
            <person name="Zwiers L.-H."/>
            <person name="Turgeon B."/>
            <person name="Goodwin S."/>
            <person name="Spatafora J."/>
            <person name="Crous P."/>
            <person name="Grigoriev I."/>
        </authorList>
    </citation>
    <scope>NUCLEOTIDE SEQUENCE</scope>
    <source>
        <strain evidence="7">CBS 133067</strain>
    </source>
</reference>
<comment type="subcellular location">
    <subcellularLocation>
        <location evidence="1">Nucleus</location>
    </subcellularLocation>
</comment>
<dbReference type="EMBL" id="ML978146">
    <property type="protein sequence ID" value="KAF2092450.1"/>
    <property type="molecule type" value="Genomic_DNA"/>
</dbReference>
<keyword evidence="5" id="KW-0539">Nucleus</keyword>
<dbReference type="AlphaFoldDB" id="A0A9P4I018"/>
<evidence type="ECO:0000256" key="3">
    <source>
        <dbReference type="ARBA" id="ARBA00023125"/>
    </source>
</evidence>